<dbReference type="InterPro" id="IPR011990">
    <property type="entry name" value="TPR-like_helical_dom_sf"/>
</dbReference>
<dbReference type="PROSITE" id="PS50088">
    <property type="entry name" value="ANK_REPEAT"/>
    <property type="match status" value="5"/>
</dbReference>
<dbReference type="InterPro" id="IPR002110">
    <property type="entry name" value="Ankyrin_rpt"/>
</dbReference>
<feature type="repeat" description="TPR" evidence="2">
    <location>
        <begin position="408"/>
        <end position="441"/>
    </location>
</feature>
<dbReference type="PRINTS" id="PR01415">
    <property type="entry name" value="ANKYRIN"/>
</dbReference>
<accession>W1P190</accession>
<keyword evidence="1" id="KW-0040">ANK repeat</keyword>
<dbReference type="InterPro" id="IPR058209">
    <property type="entry name" value="TPR_BSK1_C"/>
</dbReference>
<dbReference type="Proteomes" id="UP000017836">
    <property type="component" value="Unassembled WGS sequence"/>
</dbReference>
<dbReference type="InterPro" id="IPR019734">
    <property type="entry name" value="TPR_rpt"/>
</dbReference>
<dbReference type="Pfam" id="PF25575">
    <property type="entry name" value="TPR_BSK1_C"/>
    <property type="match status" value="1"/>
</dbReference>
<keyword evidence="5" id="KW-1185">Reference proteome</keyword>
<sequence>MAAPILPSDPSAALAVRDKVQKLLSAACTGNLDLFKKLAAQLDEGKELLAKTIADVKDANGRGALHFAAREGKTEICKYLLELGLSIDPKDDYGETPLVHAARQGHLTTAKYLLEHGADPTTTSHELGATSLHHAAGTGCNELLSILLSKGVDVDTPSDAGTPLIWAAGNCKQGTVKTLLEYHANPNAETEDNITPLLSAVAAGSLESLELLVQAGANPNASAGGATSLHIAADGVDVRITNCLLKAGADPNAIDEDGLKPIQVAAGRGNREAVEALFPLTSSIPGISKWSIEGIIAHTESQAANEPRELETSERSEISMEANSQKQEMIEVSPEAKKKSLEAKSRGEDAFKNKDYLLAVYAYTQAIDLDPSNAALLSNRSLCWIRLGQAEQALVDAKACRESKPDWPKACYREGAALRLLQRFDEAASAFYEGVRLDPENKELVNAFREAVEAGRKFHSTEKLKSEQEQVQSQL</sequence>
<evidence type="ECO:0000313" key="5">
    <source>
        <dbReference type="Proteomes" id="UP000017836"/>
    </source>
</evidence>
<dbReference type="SMART" id="SM00248">
    <property type="entry name" value="ANK"/>
    <property type="match status" value="7"/>
</dbReference>
<dbReference type="HOGENOM" id="CLU_000134_44_6_1"/>
<dbReference type="eggNOG" id="KOG0548">
    <property type="taxonomic scope" value="Eukaryota"/>
</dbReference>
<dbReference type="SUPFAM" id="SSF48452">
    <property type="entry name" value="TPR-like"/>
    <property type="match status" value="1"/>
</dbReference>
<organism evidence="4 5">
    <name type="scientific">Amborella trichopoda</name>
    <dbReference type="NCBI Taxonomy" id="13333"/>
    <lineage>
        <taxon>Eukaryota</taxon>
        <taxon>Viridiplantae</taxon>
        <taxon>Streptophyta</taxon>
        <taxon>Embryophyta</taxon>
        <taxon>Tracheophyta</taxon>
        <taxon>Spermatophyta</taxon>
        <taxon>Magnoliopsida</taxon>
        <taxon>Amborellales</taxon>
        <taxon>Amborellaceae</taxon>
        <taxon>Amborella</taxon>
    </lineage>
</organism>
<dbReference type="Pfam" id="PF12796">
    <property type="entry name" value="Ank_2"/>
    <property type="match status" value="2"/>
</dbReference>
<dbReference type="OrthoDB" id="20872at2759"/>
<feature type="repeat" description="ANK" evidence="1">
    <location>
        <begin position="127"/>
        <end position="159"/>
    </location>
</feature>
<dbReference type="EMBL" id="KI394767">
    <property type="protein sequence ID" value="ERN01419.1"/>
    <property type="molecule type" value="Genomic_DNA"/>
</dbReference>
<dbReference type="KEGG" id="atr:18429501"/>
<protein>
    <recommendedName>
        <fullName evidence="3">Serine/threonine-protein kinase BSK1-like TPR repeats domain-containing protein</fullName>
    </recommendedName>
</protein>
<feature type="repeat" description="ANK" evidence="1">
    <location>
        <begin position="60"/>
        <end position="92"/>
    </location>
</feature>
<dbReference type="PROSITE" id="PS50005">
    <property type="entry name" value="TPR"/>
    <property type="match status" value="1"/>
</dbReference>
<dbReference type="OMA" id="AACYFNQ"/>
<evidence type="ECO:0000259" key="3">
    <source>
        <dbReference type="Pfam" id="PF25575"/>
    </source>
</evidence>
<dbReference type="STRING" id="13333.W1P190"/>
<feature type="repeat" description="ANK" evidence="1">
    <location>
        <begin position="93"/>
        <end position="125"/>
    </location>
</feature>
<evidence type="ECO:0000313" key="4">
    <source>
        <dbReference type="EMBL" id="ERN01419.1"/>
    </source>
</evidence>
<dbReference type="Gramene" id="ERN01419">
    <property type="protein sequence ID" value="ERN01419"/>
    <property type="gene ID" value="AMTR_s00002p00265270"/>
</dbReference>
<dbReference type="Pfam" id="PF00023">
    <property type="entry name" value="Ank"/>
    <property type="match status" value="1"/>
</dbReference>
<dbReference type="PANTHER" id="PTHR46224:SF6">
    <property type="entry name" value="ANKYRIN REPEAT FAMILY PROTEIN"/>
    <property type="match status" value="1"/>
</dbReference>
<dbReference type="AlphaFoldDB" id="W1P190"/>
<feature type="repeat" description="ANK" evidence="1">
    <location>
        <begin position="192"/>
        <end position="224"/>
    </location>
</feature>
<dbReference type="PROSITE" id="PS50297">
    <property type="entry name" value="ANK_REP_REGION"/>
    <property type="match status" value="5"/>
</dbReference>
<evidence type="ECO:0000256" key="2">
    <source>
        <dbReference type="PROSITE-ProRule" id="PRU00339"/>
    </source>
</evidence>
<feature type="domain" description="Serine/threonine-protein kinase BSK1-like TPR repeats" evidence="3">
    <location>
        <begin position="333"/>
        <end position="412"/>
    </location>
</feature>
<dbReference type="InterPro" id="IPR051616">
    <property type="entry name" value="Cul2-RING_E3_ligase_SR"/>
</dbReference>
<name>W1P190_AMBTC</name>
<keyword evidence="2" id="KW-0802">TPR repeat</keyword>
<reference evidence="5" key="1">
    <citation type="journal article" date="2013" name="Science">
        <title>The Amborella genome and the evolution of flowering plants.</title>
        <authorList>
            <consortium name="Amborella Genome Project"/>
        </authorList>
    </citation>
    <scope>NUCLEOTIDE SEQUENCE [LARGE SCALE GENOMIC DNA]</scope>
</reference>
<dbReference type="eggNOG" id="KOG0504">
    <property type="taxonomic scope" value="Eukaryota"/>
</dbReference>
<feature type="repeat" description="ANK" evidence="1">
    <location>
        <begin position="224"/>
        <end position="256"/>
    </location>
</feature>
<evidence type="ECO:0000256" key="1">
    <source>
        <dbReference type="PROSITE-ProRule" id="PRU00023"/>
    </source>
</evidence>
<dbReference type="InterPro" id="IPR036770">
    <property type="entry name" value="Ankyrin_rpt-contain_sf"/>
</dbReference>
<dbReference type="PANTHER" id="PTHR46224">
    <property type="entry name" value="ANKYRIN REPEAT FAMILY PROTEIN"/>
    <property type="match status" value="1"/>
</dbReference>
<proteinExistence type="predicted"/>
<dbReference type="SUPFAM" id="SSF48403">
    <property type="entry name" value="Ankyrin repeat"/>
    <property type="match status" value="1"/>
</dbReference>
<dbReference type="Gene3D" id="1.25.40.20">
    <property type="entry name" value="Ankyrin repeat-containing domain"/>
    <property type="match status" value="3"/>
</dbReference>
<gene>
    <name evidence="4" type="ORF">AMTR_s00002p00265270</name>
</gene>
<dbReference type="SMART" id="SM00028">
    <property type="entry name" value="TPR"/>
    <property type="match status" value="3"/>
</dbReference>
<dbReference type="Gene3D" id="1.25.40.10">
    <property type="entry name" value="Tetratricopeptide repeat domain"/>
    <property type="match status" value="1"/>
</dbReference>